<keyword evidence="3" id="KW-1185">Reference proteome</keyword>
<feature type="domain" description="Thoeris protein ThsB TIR-like" evidence="1">
    <location>
        <begin position="5"/>
        <end position="114"/>
    </location>
</feature>
<dbReference type="OrthoDB" id="9811746at2"/>
<dbReference type="Proteomes" id="UP000000639">
    <property type="component" value="Chromosome"/>
</dbReference>
<dbReference type="STRING" id="357804.Ping_2516"/>
<dbReference type="AlphaFoldDB" id="A1SXM2"/>
<dbReference type="InterPro" id="IPR015032">
    <property type="entry name" value="ThsB__TIR-like_domain"/>
</dbReference>
<dbReference type="EMBL" id="CP000510">
    <property type="protein sequence ID" value="ABM04237.1"/>
    <property type="molecule type" value="Genomic_DNA"/>
</dbReference>
<gene>
    <name evidence="2" type="ordered locus">Ping_2516</name>
</gene>
<dbReference type="KEGG" id="pin:Ping_2516"/>
<dbReference type="eggNOG" id="ENOG5033X7Q">
    <property type="taxonomic scope" value="Bacteria"/>
</dbReference>
<reference evidence="2 3" key="1">
    <citation type="submission" date="2007-01" db="EMBL/GenBank/DDBJ databases">
        <title>Complete sequence of Psychromonas ingrahamii 37.</title>
        <authorList>
            <consortium name="US DOE Joint Genome Institute"/>
            <person name="Copeland A."/>
            <person name="Lucas S."/>
            <person name="Lapidus A."/>
            <person name="Barry K."/>
            <person name="Detter J.C."/>
            <person name="Glavina del Rio T."/>
            <person name="Hammon N."/>
            <person name="Israni S."/>
            <person name="Dalin E."/>
            <person name="Tice H."/>
            <person name="Pitluck S."/>
            <person name="Thompson L.S."/>
            <person name="Brettin T."/>
            <person name="Bruce D."/>
            <person name="Han C."/>
            <person name="Tapia R."/>
            <person name="Schmutz J."/>
            <person name="Larimer F."/>
            <person name="Land M."/>
            <person name="Hauser L."/>
            <person name="Kyrpides N."/>
            <person name="Ivanova N."/>
            <person name="Staley J."/>
            <person name="Richardson P."/>
        </authorList>
    </citation>
    <scope>NUCLEOTIDE SEQUENCE [LARGE SCALE GENOMIC DNA]</scope>
    <source>
        <strain evidence="2 3">37</strain>
    </source>
</reference>
<organism evidence="2 3">
    <name type="scientific">Psychromonas ingrahamii (strain DSM 17664 / CCUG 51855 / 37)</name>
    <dbReference type="NCBI Taxonomy" id="357804"/>
    <lineage>
        <taxon>Bacteria</taxon>
        <taxon>Pseudomonadati</taxon>
        <taxon>Pseudomonadota</taxon>
        <taxon>Gammaproteobacteria</taxon>
        <taxon>Alteromonadales</taxon>
        <taxon>Psychromonadaceae</taxon>
        <taxon>Psychromonas</taxon>
    </lineage>
</organism>
<proteinExistence type="predicted"/>
<dbReference type="Gene3D" id="3.40.50.10140">
    <property type="entry name" value="Toll/interleukin-1 receptor homology (TIR) domain"/>
    <property type="match status" value="1"/>
</dbReference>
<evidence type="ECO:0000313" key="3">
    <source>
        <dbReference type="Proteomes" id="UP000000639"/>
    </source>
</evidence>
<sequence length="140" mass="15878">MKRIFISHNHRDTASINLIKSLNSNPNNNLLFKNKSLSSPIYNDYNHINRRSPNDNASNPVKKEISSLLAQSDRLLVLVGPDTHSSLWVQWEINAFISKHGSNHVLLMRIPNDSTSGTPANAKHFPISNWNLTQLNNWAK</sequence>
<protein>
    <recommendedName>
        <fullName evidence="1">Thoeris protein ThsB TIR-like domain-containing protein</fullName>
    </recommendedName>
</protein>
<evidence type="ECO:0000313" key="2">
    <source>
        <dbReference type="EMBL" id="ABM04237.1"/>
    </source>
</evidence>
<accession>A1SXM2</accession>
<evidence type="ECO:0000259" key="1">
    <source>
        <dbReference type="Pfam" id="PF08937"/>
    </source>
</evidence>
<dbReference type="RefSeq" id="WP_011770797.1">
    <property type="nucleotide sequence ID" value="NC_008709.1"/>
</dbReference>
<name>A1SXM2_PSYIN</name>
<dbReference type="Pfam" id="PF08937">
    <property type="entry name" value="ThsB_TIR"/>
    <property type="match status" value="1"/>
</dbReference>
<dbReference type="HOGENOM" id="CLU_1833339_0_0_6"/>
<dbReference type="InterPro" id="IPR035897">
    <property type="entry name" value="Toll_tir_struct_dom_sf"/>
</dbReference>